<dbReference type="Proteomes" id="UP000007435">
    <property type="component" value="Chromosome"/>
</dbReference>
<dbReference type="STRING" id="649349.Lbys_1237"/>
<dbReference type="PROSITE" id="PS51163">
    <property type="entry name" value="YRDC"/>
    <property type="match status" value="1"/>
</dbReference>
<dbReference type="NCBIfam" id="TIGR00057">
    <property type="entry name" value="L-threonylcarbamoyladenylate synthase"/>
    <property type="match status" value="1"/>
</dbReference>
<dbReference type="Gene3D" id="3.90.870.10">
    <property type="entry name" value="DHBP synthase"/>
    <property type="match status" value="1"/>
</dbReference>
<proteinExistence type="predicted"/>
<sequence length="205" mass="23173">MAAELIEIVPGNPDMRKIKQVVECLMDGGIIIYPTDTVYSMGCNSYHNKAVEKLCKIKGIKPNQNKFSIVCHDLSDIATYAKVSNEAFRTMKQYLPGPYTFILPSTNELPKLLQTSRKTIGIRVPDHMIPQTLIKELGRPIITTSVKYDDIREYPNEIEVIYEENMYLADIIIDGGWCGIVPSTIVDCTDPDHFEVIREGLGEFQ</sequence>
<reference key="1">
    <citation type="submission" date="2010-11" db="EMBL/GenBank/DDBJ databases">
        <title>The complete genome of Leadbetterella byssophila DSM 17132.</title>
        <authorList>
            <consortium name="US DOE Joint Genome Institute (JGI-PGF)"/>
            <person name="Lucas S."/>
            <person name="Copeland A."/>
            <person name="Lapidus A."/>
            <person name="Glavina del Rio T."/>
            <person name="Dalin E."/>
            <person name="Tice H."/>
            <person name="Bruce D."/>
            <person name="Goodwin L."/>
            <person name="Pitluck S."/>
            <person name="Kyrpides N."/>
            <person name="Mavromatis K."/>
            <person name="Ivanova N."/>
            <person name="Teshima H."/>
            <person name="Brettin T."/>
            <person name="Detter J.C."/>
            <person name="Han C."/>
            <person name="Tapia R."/>
            <person name="Land M."/>
            <person name="Hauser L."/>
            <person name="Markowitz V."/>
            <person name="Cheng J.-F."/>
            <person name="Hugenholtz P."/>
            <person name="Woyke T."/>
            <person name="Wu D."/>
            <person name="Tindall B."/>
            <person name="Pomrenke H.G."/>
            <person name="Brambilla E."/>
            <person name="Klenk H.-P."/>
            <person name="Eisen J.A."/>
        </authorList>
    </citation>
    <scope>NUCLEOTIDE SEQUENCE [LARGE SCALE GENOMIC DNA]</scope>
    <source>
        <strain>DSM 17132</strain>
    </source>
</reference>
<dbReference type="SUPFAM" id="SSF55821">
    <property type="entry name" value="YrdC/RibB"/>
    <property type="match status" value="1"/>
</dbReference>
<dbReference type="Pfam" id="PF01300">
    <property type="entry name" value="Sua5_yciO_yrdC"/>
    <property type="match status" value="1"/>
</dbReference>
<organism evidence="2 3">
    <name type="scientific">Leadbetterella byssophila (strain DSM 17132 / JCM 16389 / KACC 11308 / NBRC 106382 / 4M15)</name>
    <dbReference type="NCBI Taxonomy" id="649349"/>
    <lineage>
        <taxon>Bacteria</taxon>
        <taxon>Pseudomonadati</taxon>
        <taxon>Bacteroidota</taxon>
        <taxon>Cytophagia</taxon>
        <taxon>Cytophagales</taxon>
        <taxon>Leadbetterellaceae</taxon>
        <taxon>Leadbetterella</taxon>
    </lineage>
</organism>
<dbReference type="eggNOG" id="COG0009">
    <property type="taxonomic scope" value="Bacteria"/>
</dbReference>
<dbReference type="InterPro" id="IPR017945">
    <property type="entry name" value="DHBP_synth_RibB-like_a/b_dom"/>
</dbReference>
<dbReference type="OrthoDB" id="9814580at2"/>
<dbReference type="EMBL" id="CP002305">
    <property type="protein sequence ID" value="ADQ16957.1"/>
    <property type="molecule type" value="Genomic_DNA"/>
</dbReference>
<dbReference type="PANTHER" id="PTHR42828:SF3">
    <property type="entry name" value="THREONYLCARBAMOYL-AMP SYNTHASE"/>
    <property type="match status" value="1"/>
</dbReference>
<accession>E4RUC3</accession>
<dbReference type="RefSeq" id="WP_013408007.1">
    <property type="nucleotide sequence ID" value="NC_014655.1"/>
</dbReference>
<evidence type="ECO:0000259" key="1">
    <source>
        <dbReference type="PROSITE" id="PS51163"/>
    </source>
</evidence>
<evidence type="ECO:0000313" key="3">
    <source>
        <dbReference type="Proteomes" id="UP000007435"/>
    </source>
</evidence>
<gene>
    <name evidence="2" type="ordered locus">Lbys_1237</name>
</gene>
<keyword evidence="3" id="KW-1185">Reference proteome</keyword>
<reference evidence="2 3" key="2">
    <citation type="journal article" date="2011" name="Stand. Genomic Sci.">
        <title>Complete genome sequence of Leadbetterella byssophila type strain (4M15).</title>
        <authorList>
            <person name="Abt B."/>
            <person name="Teshima H."/>
            <person name="Lucas S."/>
            <person name="Lapidus A."/>
            <person name="Del Rio T.G."/>
            <person name="Nolan M."/>
            <person name="Tice H."/>
            <person name="Cheng J.F."/>
            <person name="Pitluck S."/>
            <person name="Liolios K."/>
            <person name="Pagani I."/>
            <person name="Ivanova N."/>
            <person name="Mavromatis K."/>
            <person name="Pati A."/>
            <person name="Tapia R."/>
            <person name="Han C."/>
            <person name="Goodwin L."/>
            <person name="Chen A."/>
            <person name="Palaniappan K."/>
            <person name="Land M."/>
            <person name="Hauser L."/>
            <person name="Chang Y.J."/>
            <person name="Jeffries C.D."/>
            <person name="Rohde M."/>
            <person name="Goker M."/>
            <person name="Tindall B.J."/>
            <person name="Detter J.C."/>
            <person name="Woyke T."/>
            <person name="Bristow J."/>
            <person name="Eisen J.A."/>
            <person name="Markowitz V."/>
            <person name="Hugenholtz P."/>
            <person name="Klenk H.P."/>
            <person name="Kyrpides N.C."/>
        </authorList>
    </citation>
    <scope>NUCLEOTIDE SEQUENCE [LARGE SCALE GENOMIC DNA]</scope>
    <source>
        <strain evidence="3">DSM 17132 / JCM 16389 / KACC 11308 / NBRC 106382 / 4M15</strain>
    </source>
</reference>
<evidence type="ECO:0000313" key="2">
    <source>
        <dbReference type="EMBL" id="ADQ16957.1"/>
    </source>
</evidence>
<dbReference type="InterPro" id="IPR052532">
    <property type="entry name" value="SUA5_domain"/>
</dbReference>
<dbReference type="KEGG" id="lby:Lbys_1237"/>
<name>E4RUC3_LEAB4</name>
<feature type="domain" description="YrdC-like" evidence="1">
    <location>
        <begin position="15"/>
        <end position="202"/>
    </location>
</feature>
<dbReference type="PANTHER" id="PTHR42828">
    <property type="entry name" value="DHBP SYNTHASE RIBB-LIKE ALPHA/BETA DOMAIN-CONTAINING PROTEIN"/>
    <property type="match status" value="1"/>
</dbReference>
<dbReference type="HOGENOM" id="CLU_031397_3_0_10"/>
<dbReference type="GO" id="GO:0003725">
    <property type="term" value="F:double-stranded RNA binding"/>
    <property type="evidence" value="ECO:0007669"/>
    <property type="project" value="InterPro"/>
</dbReference>
<dbReference type="InterPro" id="IPR006070">
    <property type="entry name" value="Sua5-like_dom"/>
</dbReference>
<dbReference type="AlphaFoldDB" id="E4RUC3"/>
<protein>
    <submittedName>
        <fullName evidence="2">Translation factor SUA5</fullName>
    </submittedName>
</protein>